<dbReference type="EMBL" id="BK015325">
    <property type="protein sequence ID" value="DAE01449.1"/>
    <property type="molecule type" value="Genomic_DNA"/>
</dbReference>
<sequence length="126" mass="15079">MQIKHNEESINRAEYEKQRVKTMIGKTNVIQTKDKITLGNERKLMDEILDQIDELIVDKYNELKKDCKTYGELKQKIKTFIRDVAWDNDKEYTLLLSKKLHEIYDNDVNKIIIENSEALQHFTNKY</sequence>
<accession>A0A8S5P4U9</accession>
<organism evidence="1">
    <name type="scientific">Siphoviridae sp. ctQtc11</name>
    <dbReference type="NCBI Taxonomy" id="2825497"/>
    <lineage>
        <taxon>Viruses</taxon>
        <taxon>Duplodnaviria</taxon>
        <taxon>Heunggongvirae</taxon>
        <taxon>Uroviricota</taxon>
        <taxon>Caudoviricetes</taxon>
    </lineage>
</organism>
<evidence type="ECO:0000313" key="1">
    <source>
        <dbReference type="EMBL" id="DAE01449.1"/>
    </source>
</evidence>
<name>A0A8S5P4U9_9CAUD</name>
<proteinExistence type="predicted"/>
<reference evidence="1" key="1">
    <citation type="journal article" date="2021" name="Proc. Natl. Acad. Sci. U.S.A.">
        <title>A Catalog of Tens of Thousands of Viruses from Human Metagenomes Reveals Hidden Associations with Chronic Diseases.</title>
        <authorList>
            <person name="Tisza M.J."/>
            <person name="Buck C.B."/>
        </authorList>
    </citation>
    <scope>NUCLEOTIDE SEQUENCE</scope>
    <source>
        <strain evidence="1">CtQtc11</strain>
    </source>
</reference>
<protein>
    <submittedName>
        <fullName evidence="1">Uncharacterized protein</fullName>
    </submittedName>
</protein>